<dbReference type="STRING" id="10195.A0A3M7RDF3"/>
<keyword evidence="3" id="KW-0732">Signal</keyword>
<proteinExistence type="inferred from homology"/>
<evidence type="ECO:0000313" key="4">
    <source>
        <dbReference type="EMBL" id="RNA21642.1"/>
    </source>
</evidence>
<accession>A0A3M7RDF3</accession>
<feature type="chain" id="PRO_5018275584" evidence="3">
    <location>
        <begin position="17"/>
        <end position="308"/>
    </location>
</feature>
<keyword evidence="5" id="KW-1185">Reference proteome</keyword>
<comment type="caution">
    <text evidence="4">The sequence shown here is derived from an EMBL/GenBank/DDBJ whole genome shotgun (WGS) entry which is preliminary data.</text>
</comment>
<dbReference type="PANTHER" id="PTHR10858">
    <property type="entry name" value="DEOXYRIBONUCLEASE II"/>
    <property type="match status" value="1"/>
</dbReference>
<dbReference type="GO" id="GO:0006309">
    <property type="term" value="P:apoptotic DNA fragmentation"/>
    <property type="evidence" value="ECO:0007669"/>
    <property type="project" value="TreeGrafter"/>
</dbReference>
<dbReference type="OrthoDB" id="10261598at2759"/>
<evidence type="ECO:0000256" key="3">
    <source>
        <dbReference type="SAM" id="SignalP"/>
    </source>
</evidence>
<evidence type="ECO:0000256" key="1">
    <source>
        <dbReference type="ARBA" id="ARBA00007527"/>
    </source>
</evidence>
<dbReference type="EMBL" id="REGN01003633">
    <property type="protein sequence ID" value="RNA21642.1"/>
    <property type="molecule type" value="Genomic_DNA"/>
</dbReference>
<dbReference type="Proteomes" id="UP000276133">
    <property type="component" value="Unassembled WGS sequence"/>
</dbReference>
<keyword evidence="2 4" id="KW-0378">Hydrolase</keyword>
<gene>
    <name evidence="4" type="ORF">BpHYR1_040812</name>
</gene>
<dbReference type="PANTHER" id="PTHR10858:SF23">
    <property type="entry name" value="DEOXYRIBONUCLEASE II"/>
    <property type="match status" value="1"/>
</dbReference>
<dbReference type="Pfam" id="PF03265">
    <property type="entry name" value="DNase_II"/>
    <property type="match status" value="1"/>
</dbReference>
<dbReference type="EC" id="3.1.22.1" evidence="4"/>
<sequence>MKACLVVAILVILVCSFPVEMTDELVCRNEITGEPLDWFALYKLPKKVHTFFKSKNPNPFISQGTAYAFITNQFTEWTLSELSINDSMSLSGRTMQPLYSNHSSIGYLLYNDQADQVTVVKGHTKGVLLFNENSAVWIVHSIPHFPPKKIEKEYFIRHPQCVFGQSMLCMSFKFEQLEQIGRQMLYTYPQVYDYYIPDRLKNLNSGVLDNLLSVINKKHITQPPWTRVEKLITRGGEVLLSLSKFTDFQDDLYSGLVAKTLESDLLTETWSNGPGTLRSNCTSKWNVLNIQHINFEAAGLSFSVHNDH</sequence>
<organism evidence="4 5">
    <name type="scientific">Brachionus plicatilis</name>
    <name type="common">Marine rotifer</name>
    <name type="synonym">Brachionus muelleri</name>
    <dbReference type="NCBI Taxonomy" id="10195"/>
    <lineage>
        <taxon>Eukaryota</taxon>
        <taxon>Metazoa</taxon>
        <taxon>Spiralia</taxon>
        <taxon>Gnathifera</taxon>
        <taxon>Rotifera</taxon>
        <taxon>Eurotatoria</taxon>
        <taxon>Monogononta</taxon>
        <taxon>Pseudotrocha</taxon>
        <taxon>Ploima</taxon>
        <taxon>Brachionidae</taxon>
        <taxon>Brachionus</taxon>
    </lineage>
</organism>
<evidence type="ECO:0000256" key="2">
    <source>
        <dbReference type="ARBA" id="ARBA00022801"/>
    </source>
</evidence>
<dbReference type="AlphaFoldDB" id="A0A3M7RDF3"/>
<evidence type="ECO:0000313" key="5">
    <source>
        <dbReference type="Proteomes" id="UP000276133"/>
    </source>
</evidence>
<reference evidence="4 5" key="1">
    <citation type="journal article" date="2018" name="Sci. Rep.">
        <title>Genomic signatures of local adaptation to the degree of environmental predictability in rotifers.</title>
        <authorList>
            <person name="Franch-Gras L."/>
            <person name="Hahn C."/>
            <person name="Garcia-Roger E.M."/>
            <person name="Carmona M.J."/>
            <person name="Serra M."/>
            <person name="Gomez A."/>
        </authorList>
    </citation>
    <scope>NUCLEOTIDE SEQUENCE [LARGE SCALE GENOMIC DNA]</scope>
    <source>
        <strain evidence="4">HYR1</strain>
    </source>
</reference>
<comment type="similarity">
    <text evidence="1">Belongs to the DNase II family.</text>
</comment>
<feature type="signal peptide" evidence="3">
    <location>
        <begin position="1"/>
        <end position="16"/>
    </location>
</feature>
<feature type="non-terminal residue" evidence="4">
    <location>
        <position position="308"/>
    </location>
</feature>
<dbReference type="GO" id="GO:0004531">
    <property type="term" value="F:deoxyribonuclease II activity"/>
    <property type="evidence" value="ECO:0007669"/>
    <property type="project" value="UniProtKB-EC"/>
</dbReference>
<name>A0A3M7RDF3_BRAPC</name>
<protein>
    <submittedName>
        <fullName evidence="4">Deoxyribonuclease-2-alpha</fullName>
        <ecNumber evidence="4">3.1.22.1</ecNumber>
    </submittedName>
</protein>
<dbReference type="InterPro" id="IPR004947">
    <property type="entry name" value="DNase_II"/>
</dbReference>